<proteinExistence type="predicted"/>
<organism evidence="3 4">
    <name type="scientific">Celeribacter indicus</name>
    <dbReference type="NCBI Taxonomy" id="1208324"/>
    <lineage>
        <taxon>Bacteria</taxon>
        <taxon>Pseudomonadati</taxon>
        <taxon>Pseudomonadota</taxon>
        <taxon>Alphaproteobacteria</taxon>
        <taxon>Rhodobacterales</taxon>
        <taxon>Roseobacteraceae</taxon>
        <taxon>Celeribacter</taxon>
    </lineage>
</organism>
<evidence type="ECO:0000256" key="1">
    <source>
        <dbReference type="SAM" id="Phobius"/>
    </source>
</evidence>
<evidence type="ECO:0000259" key="2">
    <source>
        <dbReference type="Pfam" id="PF07331"/>
    </source>
</evidence>
<dbReference type="AlphaFoldDB" id="A0A0B5DY98"/>
<feature type="domain" description="DUF1468" evidence="2">
    <location>
        <begin position="11"/>
        <end position="140"/>
    </location>
</feature>
<dbReference type="Proteomes" id="UP000031521">
    <property type="component" value="Chromosome"/>
</dbReference>
<feature type="transmembrane region" description="Helical" evidence="1">
    <location>
        <begin position="79"/>
        <end position="108"/>
    </location>
</feature>
<keyword evidence="1" id="KW-1133">Transmembrane helix</keyword>
<evidence type="ECO:0000313" key="4">
    <source>
        <dbReference type="Proteomes" id="UP000031521"/>
    </source>
</evidence>
<dbReference type="KEGG" id="cid:P73_3713"/>
<keyword evidence="1" id="KW-0472">Membrane</keyword>
<accession>A0A0B5DY98</accession>
<reference evidence="3 4" key="1">
    <citation type="journal article" date="2014" name="Int. J. Syst. Evol. Microbiol.">
        <title>Celeribacter indicus sp. nov., a polycyclic aromatic hydrocarbon-degrading bacterium from deep-sea sediment and reclassification of Huaishuia halophila as Celeribacter halophilus comb. nov.</title>
        <authorList>
            <person name="Lai Q."/>
            <person name="Cao J."/>
            <person name="Yuan J."/>
            <person name="Li F."/>
            <person name="Shao Z."/>
        </authorList>
    </citation>
    <scope>NUCLEOTIDE SEQUENCE [LARGE SCALE GENOMIC DNA]</scope>
    <source>
        <strain evidence="3">P73</strain>
    </source>
</reference>
<dbReference type="Pfam" id="PF07331">
    <property type="entry name" value="TctB"/>
    <property type="match status" value="1"/>
</dbReference>
<feature type="transmembrane region" description="Helical" evidence="1">
    <location>
        <begin position="37"/>
        <end position="59"/>
    </location>
</feature>
<gene>
    <name evidence="3" type="ORF">P73_3713</name>
</gene>
<dbReference type="HOGENOM" id="CLU_139745_0_0_5"/>
<dbReference type="EMBL" id="CP004393">
    <property type="protein sequence ID" value="AJE48428.1"/>
    <property type="molecule type" value="Genomic_DNA"/>
</dbReference>
<feature type="transmembrane region" description="Helical" evidence="1">
    <location>
        <begin position="6"/>
        <end position="25"/>
    </location>
</feature>
<feature type="transmembrane region" description="Helical" evidence="1">
    <location>
        <begin position="120"/>
        <end position="139"/>
    </location>
</feature>
<dbReference type="RefSeq" id="WP_043870761.1">
    <property type="nucleotide sequence ID" value="NZ_CP004393.1"/>
</dbReference>
<keyword evidence="1" id="KW-0812">Transmembrane</keyword>
<name>A0A0B5DY98_9RHOB</name>
<dbReference type="InterPro" id="IPR009936">
    <property type="entry name" value="DUF1468"/>
</dbReference>
<dbReference type="STRING" id="1208324.P73_3713"/>
<keyword evidence="4" id="KW-1185">Reference proteome</keyword>
<evidence type="ECO:0000313" key="3">
    <source>
        <dbReference type="EMBL" id="AJE48428.1"/>
    </source>
</evidence>
<sequence>MTRKFSASHAVLLGLMLSIAGFITWSAVSASSRLNNLIVVVPVAIAMAVLTLVIVIAAFRRPAAEATEDTGSVRGDLMLLAGFAVFCLALTGIGFDVATFLFIWGGVVMSGGKGWWQPPLFAALFTILLVKGFGSLFPYPMLTLVL</sequence>
<protein>
    <recommendedName>
        <fullName evidence="2">DUF1468 domain-containing protein</fullName>
    </recommendedName>
</protein>